<keyword evidence="11" id="KW-1185">Reference proteome</keyword>
<proteinExistence type="inferred from homology"/>
<dbReference type="Proteomes" id="UP001469365">
    <property type="component" value="Unassembled WGS sequence"/>
</dbReference>
<dbReference type="PANTHER" id="PTHR43227:SF11">
    <property type="entry name" value="BLL4140 PROTEIN"/>
    <property type="match status" value="1"/>
</dbReference>
<dbReference type="CDD" id="cd06261">
    <property type="entry name" value="TM_PBP2"/>
    <property type="match status" value="1"/>
</dbReference>
<dbReference type="Pfam" id="PF00528">
    <property type="entry name" value="BPD_transp_1"/>
    <property type="match status" value="1"/>
</dbReference>
<keyword evidence="6 7" id="KW-0472">Membrane</keyword>
<feature type="transmembrane region" description="Helical" evidence="7">
    <location>
        <begin position="295"/>
        <end position="320"/>
    </location>
</feature>
<dbReference type="InterPro" id="IPR050809">
    <property type="entry name" value="UgpAE/MalFG_permease"/>
</dbReference>
<name>A0ABU9DCT3_9BACL</name>
<evidence type="ECO:0000256" key="6">
    <source>
        <dbReference type="ARBA" id="ARBA00023136"/>
    </source>
</evidence>
<dbReference type="InterPro" id="IPR000515">
    <property type="entry name" value="MetI-like"/>
</dbReference>
<keyword evidence="2 7" id="KW-0813">Transport</keyword>
<dbReference type="Gene3D" id="1.10.3720.10">
    <property type="entry name" value="MetI-like"/>
    <property type="match status" value="1"/>
</dbReference>
<feature type="transmembrane region" description="Helical" evidence="7">
    <location>
        <begin position="141"/>
        <end position="161"/>
    </location>
</feature>
<evidence type="ECO:0000259" key="9">
    <source>
        <dbReference type="PROSITE" id="PS50928"/>
    </source>
</evidence>
<evidence type="ECO:0000256" key="5">
    <source>
        <dbReference type="ARBA" id="ARBA00022989"/>
    </source>
</evidence>
<keyword evidence="3" id="KW-1003">Cell membrane</keyword>
<reference evidence="10 11" key="1">
    <citation type="submission" date="2024-04" db="EMBL/GenBank/DDBJ databases">
        <title>draft genome sequnece of Paenibacillus filicis.</title>
        <authorList>
            <person name="Kim D.-U."/>
        </authorList>
    </citation>
    <scope>NUCLEOTIDE SEQUENCE [LARGE SCALE GENOMIC DNA]</scope>
    <source>
        <strain evidence="10 11">KACC14197</strain>
    </source>
</reference>
<evidence type="ECO:0000256" key="2">
    <source>
        <dbReference type="ARBA" id="ARBA00022448"/>
    </source>
</evidence>
<dbReference type="EMBL" id="JBBPCC010000001">
    <property type="protein sequence ID" value="MEK8126665.1"/>
    <property type="molecule type" value="Genomic_DNA"/>
</dbReference>
<feature type="transmembrane region" description="Helical" evidence="7">
    <location>
        <begin position="181"/>
        <end position="199"/>
    </location>
</feature>
<keyword evidence="5 7" id="KW-1133">Transmembrane helix</keyword>
<evidence type="ECO:0000256" key="4">
    <source>
        <dbReference type="ARBA" id="ARBA00022692"/>
    </source>
</evidence>
<sequence length="328" mass="36524">MATAPMTTRPAGTQKSPPSGDELQHSARLAARRRRMKANIPLMLLFIPGLLYYVLFKYIPMGGLIIAFKDYNFFDGVFGSPWVGFSNFETIFKQPQTLNVIRNTIVLSLLNVLVGFPFPILLAILLNEVRKTWYKKTIQTIVYLPHFFSWVIIGGFIVTLFSTESGTINHLLKEWLGKPFPFLFTPGSWIAIYVGSGIWKEMGFSAIIYLAALTSIDPSLYESASLDGANKLQQIRHITLPGISTTIVLLFILAMGRIMEVGFDHVYVLQNAVVSNVADVISTFLYRVGLQGAQFSLTAAMGLFESIVGLILVLSANALARKFDRGLW</sequence>
<evidence type="ECO:0000256" key="3">
    <source>
        <dbReference type="ARBA" id="ARBA00022475"/>
    </source>
</evidence>
<feature type="transmembrane region" description="Helical" evidence="7">
    <location>
        <begin position="105"/>
        <end position="129"/>
    </location>
</feature>
<evidence type="ECO:0000256" key="1">
    <source>
        <dbReference type="ARBA" id="ARBA00004651"/>
    </source>
</evidence>
<feature type="transmembrane region" description="Helical" evidence="7">
    <location>
        <begin position="238"/>
        <end position="259"/>
    </location>
</feature>
<organism evidence="10 11">
    <name type="scientific">Paenibacillus filicis</name>
    <dbReference type="NCBI Taxonomy" id="669464"/>
    <lineage>
        <taxon>Bacteria</taxon>
        <taxon>Bacillati</taxon>
        <taxon>Bacillota</taxon>
        <taxon>Bacilli</taxon>
        <taxon>Bacillales</taxon>
        <taxon>Paenibacillaceae</taxon>
        <taxon>Paenibacillus</taxon>
    </lineage>
</organism>
<evidence type="ECO:0000256" key="8">
    <source>
        <dbReference type="SAM" id="MobiDB-lite"/>
    </source>
</evidence>
<keyword evidence="4 7" id="KW-0812">Transmembrane</keyword>
<comment type="caution">
    <text evidence="10">The sequence shown here is derived from an EMBL/GenBank/DDBJ whole genome shotgun (WGS) entry which is preliminary data.</text>
</comment>
<comment type="subcellular location">
    <subcellularLocation>
        <location evidence="1 7">Cell membrane</location>
        <topology evidence="1 7">Multi-pass membrane protein</topology>
    </subcellularLocation>
</comment>
<evidence type="ECO:0000256" key="7">
    <source>
        <dbReference type="RuleBase" id="RU363032"/>
    </source>
</evidence>
<accession>A0ABU9DCT3</accession>
<protein>
    <submittedName>
        <fullName evidence="10">ABC transporter permease subunit</fullName>
    </submittedName>
</protein>
<feature type="region of interest" description="Disordered" evidence="8">
    <location>
        <begin position="1"/>
        <end position="24"/>
    </location>
</feature>
<evidence type="ECO:0000313" key="10">
    <source>
        <dbReference type="EMBL" id="MEK8126665.1"/>
    </source>
</evidence>
<evidence type="ECO:0000313" key="11">
    <source>
        <dbReference type="Proteomes" id="UP001469365"/>
    </source>
</evidence>
<dbReference type="PROSITE" id="PS50928">
    <property type="entry name" value="ABC_TM1"/>
    <property type="match status" value="1"/>
</dbReference>
<dbReference type="InterPro" id="IPR035906">
    <property type="entry name" value="MetI-like_sf"/>
</dbReference>
<comment type="similarity">
    <text evidence="7">Belongs to the binding-protein-dependent transport system permease family.</text>
</comment>
<feature type="domain" description="ABC transmembrane type-1" evidence="9">
    <location>
        <begin position="101"/>
        <end position="316"/>
    </location>
</feature>
<gene>
    <name evidence="10" type="ORF">WMW72_01955</name>
</gene>
<dbReference type="SUPFAM" id="SSF161098">
    <property type="entry name" value="MetI-like"/>
    <property type="match status" value="1"/>
</dbReference>
<feature type="transmembrane region" description="Helical" evidence="7">
    <location>
        <begin position="42"/>
        <end position="68"/>
    </location>
</feature>
<dbReference type="PANTHER" id="PTHR43227">
    <property type="entry name" value="BLL4140 PROTEIN"/>
    <property type="match status" value="1"/>
</dbReference>